<reference evidence="4 5" key="1">
    <citation type="journal article" date="2008" name="Int. J. Syst. Evol. Microbiol.">
        <title>Tessaracoccus flavescens sp. nov., isolated from marine sediment.</title>
        <authorList>
            <person name="Lee D.W."/>
            <person name="Lee S.D."/>
        </authorList>
    </citation>
    <scope>NUCLEOTIDE SEQUENCE [LARGE SCALE GENOMIC DNA]</scope>
    <source>
        <strain evidence="4 5">SST-39T</strain>
    </source>
</reference>
<dbReference type="RefSeq" id="WP_161490140.1">
    <property type="nucleotide sequence ID" value="NZ_CP019607.1"/>
</dbReference>
<dbReference type="PROSITE" id="PS52050">
    <property type="entry name" value="WYL"/>
    <property type="match status" value="1"/>
</dbReference>
<dbReference type="InterPro" id="IPR036390">
    <property type="entry name" value="WH_DNA-bd_sf"/>
</dbReference>
<evidence type="ECO:0000313" key="5">
    <source>
        <dbReference type="Proteomes" id="UP000188235"/>
    </source>
</evidence>
<dbReference type="Gene3D" id="1.10.10.10">
    <property type="entry name" value="Winged helix-like DNA-binding domain superfamily/Winged helix DNA-binding domain"/>
    <property type="match status" value="1"/>
</dbReference>
<dbReference type="Pfam" id="PF13280">
    <property type="entry name" value="WYL"/>
    <property type="match status" value="1"/>
</dbReference>
<dbReference type="Proteomes" id="UP000188235">
    <property type="component" value="Chromosome"/>
</dbReference>
<dbReference type="Pfam" id="PF25583">
    <property type="entry name" value="WCX"/>
    <property type="match status" value="1"/>
</dbReference>
<dbReference type="PANTHER" id="PTHR34580">
    <property type="match status" value="1"/>
</dbReference>
<organism evidence="4 5">
    <name type="scientific">Tessaracoccus flavescens</name>
    <dbReference type="NCBI Taxonomy" id="399497"/>
    <lineage>
        <taxon>Bacteria</taxon>
        <taxon>Bacillati</taxon>
        <taxon>Actinomycetota</taxon>
        <taxon>Actinomycetes</taxon>
        <taxon>Propionibacteriales</taxon>
        <taxon>Propionibacteriaceae</taxon>
        <taxon>Tessaracoccus</taxon>
    </lineage>
</organism>
<dbReference type="PIRSF" id="PIRSF016838">
    <property type="entry name" value="PafC"/>
    <property type="match status" value="1"/>
</dbReference>
<dbReference type="GO" id="GO:0003700">
    <property type="term" value="F:DNA-binding transcription factor activity"/>
    <property type="evidence" value="ECO:0007669"/>
    <property type="project" value="InterPro"/>
</dbReference>
<dbReference type="InterPro" id="IPR001034">
    <property type="entry name" value="DeoR_HTH"/>
</dbReference>
<sequence length="322" mass="35190">MRADRLIRLLMLLQRHRRAKASWLAERLEVSERTVLRDMQALSASGVPVFTEQGRGGGCVLVEGYTTQASGLTTGEAQALFAWATRETATDLGLGADLAGALAKIAATAPSDAVAGAEAMADVVAADRRSWYGAKETLTALPALRQALAAHRRLRIRYTSAESAAPRARTLDPIGLVDNAGRWYLVAEHRGRVRTYRVSRVAEVEVLRQRAEPHERRPVLEVWRELRSALESQTGSTGIEVLVDPDEAPRLRRLLSMQLVAGGVIVETQEGDGRLRWRLPVRQTDVIAAMAVLAAPSLTLVEPAWLRGDVVAAAERATRHYS</sequence>
<name>A0A1Q2CWB9_9ACTN</name>
<dbReference type="KEGG" id="tfa:BW733_05480"/>
<dbReference type="PROSITE" id="PS51000">
    <property type="entry name" value="HTH_DEOR_2"/>
    <property type="match status" value="1"/>
</dbReference>
<accession>A0A1Q2CWB9</accession>
<dbReference type="AlphaFoldDB" id="A0A1Q2CWB9"/>
<dbReference type="InterPro" id="IPR057727">
    <property type="entry name" value="WCX_dom"/>
</dbReference>
<dbReference type="PANTHER" id="PTHR34580:SF1">
    <property type="entry name" value="PROTEIN PAFC"/>
    <property type="match status" value="1"/>
</dbReference>
<evidence type="ECO:0000313" key="4">
    <source>
        <dbReference type="EMBL" id="AQP50361.1"/>
    </source>
</evidence>
<evidence type="ECO:0000256" key="2">
    <source>
        <dbReference type="ARBA" id="ARBA00023163"/>
    </source>
</evidence>
<protein>
    <recommendedName>
        <fullName evidence="3">HTH deoR-type domain-containing protein</fullName>
    </recommendedName>
</protein>
<dbReference type="EMBL" id="CP019607">
    <property type="protein sequence ID" value="AQP50361.1"/>
    <property type="molecule type" value="Genomic_DNA"/>
</dbReference>
<dbReference type="SUPFAM" id="SSF46785">
    <property type="entry name" value="Winged helix' DNA-binding domain"/>
    <property type="match status" value="1"/>
</dbReference>
<keyword evidence="2" id="KW-0804">Transcription</keyword>
<evidence type="ECO:0000256" key="1">
    <source>
        <dbReference type="ARBA" id="ARBA00023015"/>
    </source>
</evidence>
<gene>
    <name evidence="4" type="ORF">BW733_05480</name>
</gene>
<dbReference type="STRING" id="399497.BW733_05480"/>
<dbReference type="InterPro" id="IPR026881">
    <property type="entry name" value="WYL_dom"/>
</dbReference>
<dbReference type="InterPro" id="IPR028349">
    <property type="entry name" value="PafC-like"/>
</dbReference>
<dbReference type="Pfam" id="PF08279">
    <property type="entry name" value="HTH_11"/>
    <property type="match status" value="1"/>
</dbReference>
<proteinExistence type="predicted"/>
<evidence type="ECO:0000259" key="3">
    <source>
        <dbReference type="PROSITE" id="PS51000"/>
    </source>
</evidence>
<keyword evidence="5" id="KW-1185">Reference proteome</keyword>
<dbReference type="InterPro" id="IPR013196">
    <property type="entry name" value="HTH_11"/>
</dbReference>
<feature type="domain" description="HTH deoR-type" evidence="3">
    <location>
        <begin position="2"/>
        <end position="60"/>
    </location>
</feature>
<dbReference type="InterPro" id="IPR036388">
    <property type="entry name" value="WH-like_DNA-bd_sf"/>
</dbReference>
<keyword evidence="1" id="KW-0805">Transcription regulation</keyword>
<dbReference type="InterPro" id="IPR051534">
    <property type="entry name" value="CBASS_pafABC_assoc_protein"/>
</dbReference>